<protein>
    <submittedName>
        <fullName evidence="3">Uncharacterized protein</fullName>
    </submittedName>
</protein>
<evidence type="ECO:0000313" key="3">
    <source>
        <dbReference type="EMBL" id="QJR36593.1"/>
    </source>
</evidence>
<reference evidence="3 4" key="1">
    <citation type="submission" date="2020-05" db="EMBL/GenBank/DDBJ databases">
        <title>Complete genome sequence of Gemmatimonas greenlandica TET16.</title>
        <authorList>
            <person name="Zeng Y."/>
        </authorList>
    </citation>
    <scope>NUCLEOTIDE SEQUENCE [LARGE SCALE GENOMIC DNA]</scope>
    <source>
        <strain evidence="3 4">TET16</strain>
    </source>
</reference>
<feature type="region of interest" description="Disordered" evidence="1">
    <location>
        <begin position="142"/>
        <end position="234"/>
    </location>
</feature>
<evidence type="ECO:0000256" key="1">
    <source>
        <dbReference type="SAM" id="MobiDB-lite"/>
    </source>
</evidence>
<dbReference type="RefSeq" id="WP_171226025.1">
    <property type="nucleotide sequence ID" value="NZ_CP053085.1"/>
</dbReference>
<organism evidence="3 4">
    <name type="scientific">Gemmatimonas groenlandica</name>
    <dbReference type="NCBI Taxonomy" id="2732249"/>
    <lineage>
        <taxon>Bacteria</taxon>
        <taxon>Pseudomonadati</taxon>
        <taxon>Gemmatimonadota</taxon>
        <taxon>Gemmatimonadia</taxon>
        <taxon>Gemmatimonadales</taxon>
        <taxon>Gemmatimonadaceae</taxon>
        <taxon>Gemmatimonas</taxon>
    </lineage>
</organism>
<feature type="chain" id="PRO_5026982398" evidence="2">
    <location>
        <begin position="34"/>
        <end position="326"/>
    </location>
</feature>
<feature type="signal peptide" evidence="2">
    <location>
        <begin position="1"/>
        <end position="33"/>
    </location>
</feature>
<sequence length="326" mass="35605">MTLHRSTSSRVRRSVITVPVIAGLFVAASQAGATPPDRVDRGRADRALFTWTGRVDREVLIVVRGRDVSTRGFDAALPSRTRVNAALPRTNANVVVQLNDGRGDVDVIEQPSARNGYQAVLRVRDPRAGADNYRITAYVDDRGYDDRDGRNGRDDVYDRRDDDRGDRGNKDKGNGGGWGRGGRRDGESFPGNGRGNGRDNNPNRDDRNDRDGGYDGRGGNNGSNQNGGAGSLNWSGRVDDVVEIQISGRRVDAITRSGVRVSDVNSNIRGGGLPNRNVNLRIDQRAGRGSIAVIQQPSSWNGYTAIIRINDSRSGASYYDFTAYWE</sequence>
<proteinExistence type="predicted"/>
<keyword evidence="2" id="KW-0732">Signal</keyword>
<name>A0A6M4IPD0_9BACT</name>
<feature type="compositionally biased region" description="Gly residues" evidence="1">
    <location>
        <begin position="215"/>
        <end position="230"/>
    </location>
</feature>
<accession>A0A6M4IPD0</accession>
<feature type="compositionally biased region" description="Basic and acidic residues" evidence="1">
    <location>
        <begin position="201"/>
        <end position="214"/>
    </location>
</feature>
<evidence type="ECO:0000313" key="4">
    <source>
        <dbReference type="Proteomes" id="UP000500938"/>
    </source>
</evidence>
<dbReference type="EMBL" id="CP053085">
    <property type="protein sequence ID" value="QJR36593.1"/>
    <property type="molecule type" value="Genomic_DNA"/>
</dbReference>
<dbReference type="KEGG" id="ggr:HKW67_14280"/>
<gene>
    <name evidence="3" type="ORF">HKW67_14280</name>
</gene>
<keyword evidence="4" id="KW-1185">Reference proteome</keyword>
<evidence type="ECO:0000256" key="2">
    <source>
        <dbReference type="SAM" id="SignalP"/>
    </source>
</evidence>
<feature type="compositionally biased region" description="Basic and acidic residues" evidence="1">
    <location>
        <begin position="142"/>
        <end position="173"/>
    </location>
</feature>
<dbReference type="AlphaFoldDB" id="A0A6M4IPD0"/>
<dbReference type="Proteomes" id="UP000500938">
    <property type="component" value="Chromosome"/>
</dbReference>